<dbReference type="SUPFAM" id="SSF55174">
    <property type="entry name" value="Alpha-L RNA-binding motif"/>
    <property type="match status" value="1"/>
</dbReference>
<comment type="similarity">
    <text evidence="1">Belongs to the universal ribosomal protein uS4 family.</text>
</comment>
<dbReference type="GO" id="GO:0019843">
    <property type="term" value="F:rRNA binding"/>
    <property type="evidence" value="ECO:0007669"/>
    <property type="project" value="InterPro"/>
</dbReference>
<feature type="domain" description="Small ribosomal subunit protein uS4 N-terminal" evidence="2">
    <location>
        <begin position="2"/>
        <end position="96"/>
    </location>
</feature>
<dbReference type="AlphaFoldDB" id="A0A2G9Y837"/>
<dbReference type="Proteomes" id="UP000230392">
    <property type="component" value="Unassembled WGS sequence"/>
</dbReference>
<evidence type="ECO:0000256" key="1">
    <source>
        <dbReference type="ARBA" id="ARBA00007465"/>
    </source>
</evidence>
<organism evidence="3 4">
    <name type="scientific">bacterium (Candidatus Ratteibacteria) CG23_combo_of_CG06-09_8_20_14_all_48_7</name>
    <dbReference type="NCBI Taxonomy" id="2014292"/>
    <lineage>
        <taxon>Bacteria</taxon>
        <taxon>Candidatus Ratteibacteria</taxon>
    </lineage>
</organism>
<accession>A0A2G9Y837</accession>
<keyword evidence="3" id="KW-0687">Ribonucleoprotein</keyword>
<evidence type="ECO:0000259" key="2">
    <source>
        <dbReference type="SMART" id="SM01390"/>
    </source>
</evidence>
<dbReference type="SMART" id="SM01390">
    <property type="entry name" value="Ribosomal_S4"/>
    <property type="match status" value="1"/>
</dbReference>
<dbReference type="Gene3D" id="1.10.1050.10">
    <property type="entry name" value="Ribosomal Protein S4 Delta 41, Chain A, domain 1"/>
    <property type="match status" value="1"/>
</dbReference>
<dbReference type="InterPro" id="IPR036986">
    <property type="entry name" value="S4_RNA-bd_sf"/>
</dbReference>
<reference evidence="3 4" key="1">
    <citation type="submission" date="2017-09" db="EMBL/GenBank/DDBJ databases">
        <title>Depth-based differentiation of microbial function through sediment-hosted aquifers and enrichment of novel symbionts in the deep terrestrial subsurface.</title>
        <authorList>
            <person name="Probst A.J."/>
            <person name="Ladd B."/>
            <person name="Jarett J.K."/>
            <person name="Geller-Mcgrath D.E."/>
            <person name="Sieber C.M."/>
            <person name="Emerson J.B."/>
            <person name="Anantharaman K."/>
            <person name="Thomas B.C."/>
            <person name="Malmstrom R."/>
            <person name="Stieglmeier M."/>
            <person name="Klingl A."/>
            <person name="Woyke T."/>
            <person name="Ryan C.M."/>
            <person name="Banfield J.F."/>
        </authorList>
    </citation>
    <scope>NUCLEOTIDE SEQUENCE [LARGE SCALE GENOMIC DNA]</scope>
    <source>
        <strain evidence="3">CG23_combo_of_CG06-09_8_20_14_all_48_7</strain>
    </source>
</reference>
<dbReference type="GO" id="GO:0005840">
    <property type="term" value="C:ribosome"/>
    <property type="evidence" value="ECO:0007669"/>
    <property type="project" value="UniProtKB-KW"/>
</dbReference>
<evidence type="ECO:0000313" key="3">
    <source>
        <dbReference type="EMBL" id="PIP15390.1"/>
    </source>
</evidence>
<sequence length="113" mass="13219">MKIRPPVCKICRREGVKLYLKGSRCRSVNCPIEKHRPATSGYSRFSSRDSNYRVQLREKEKVRAFYGVMERQFRRYFELAKASGTAPGERLLILLERRLDNLLLVSGLVVSRR</sequence>
<dbReference type="Gene3D" id="3.10.290.10">
    <property type="entry name" value="RNA-binding S4 domain"/>
    <property type="match status" value="1"/>
</dbReference>
<protein>
    <submittedName>
        <fullName evidence="3">30S ribosomal protein S4</fullName>
    </submittedName>
</protein>
<gene>
    <name evidence="3" type="ORF">COX46_06040</name>
</gene>
<name>A0A2G9Y837_9BACT</name>
<dbReference type="EMBL" id="PCRF01000296">
    <property type="protein sequence ID" value="PIP15390.1"/>
    <property type="molecule type" value="Genomic_DNA"/>
</dbReference>
<proteinExistence type="inferred from homology"/>
<evidence type="ECO:0000313" key="4">
    <source>
        <dbReference type="Proteomes" id="UP000230392"/>
    </source>
</evidence>
<keyword evidence="3" id="KW-0689">Ribosomal protein</keyword>
<dbReference type="InterPro" id="IPR001912">
    <property type="entry name" value="Ribosomal_uS4_N"/>
</dbReference>
<comment type="caution">
    <text evidence="3">The sequence shown here is derived from an EMBL/GenBank/DDBJ whole genome shotgun (WGS) entry which is preliminary data.</text>
</comment>
<feature type="non-terminal residue" evidence="3">
    <location>
        <position position="113"/>
    </location>
</feature>
<dbReference type="Pfam" id="PF00163">
    <property type="entry name" value="Ribosomal_S4"/>
    <property type="match status" value="1"/>
</dbReference>